<gene>
    <name evidence="1" type="ORF">GCM10010913_19950</name>
</gene>
<dbReference type="EMBL" id="BMIW01000011">
    <property type="protein sequence ID" value="GGF98180.1"/>
    <property type="molecule type" value="Genomic_DNA"/>
</dbReference>
<organism evidence="1 2">
    <name type="scientific">Paenibacillus aceti</name>
    <dbReference type="NCBI Taxonomy" id="1820010"/>
    <lineage>
        <taxon>Bacteria</taxon>
        <taxon>Bacillati</taxon>
        <taxon>Bacillota</taxon>
        <taxon>Bacilli</taxon>
        <taxon>Bacillales</taxon>
        <taxon>Paenibacillaceae</taxon>
        <taxon>Paenibacillus</taxon>
    </lineage>
</organism>
<comment type="caution">
    <text evidence="1">The sequence shown here is derived from an EMBL/GenBank/DDBJ whole genome shotgun (WGS) entry which is preliminary data.</text>
</comment>
<keyword evidence="2" id="KW-1185">Reference proteome</keyword>
<dbReference type="Gene3D" id="3.20.20.370">
    <property type="entry name" value="Glycoside hydrolase/deacetylase"/>
    <property type="match status" value="1"/>
</dbReference>
<sequence>MGLARIGIWLDQGALEHRHRYGVNVFQAYILEIMDHLGFSFTTIDHAAQIRRETVDVVIIALASEQRADHEVLWNFMLEGGSVISFAGLTALSARLGCSPMREIPVAYADITVDWYRDVRLRGFDYRPWARDVQRSADTNAVSMGYGSIHQGRPDGEACGDVIQSFCIGKGRLERWALDIPATIVRLQQGKRPVVTDGLPAPDGTGSVDDWILKADDDMQQDWEYDRLTTETGMKYFAYPYADLWKQAFAGHLLHVATEQGLILPFIDYWPDGVEQVAMISHDSDHNIDESAELTLELLQEHDVQSTWCMIEPGYSPHLYERIKNNGHELALHYNALPLDNGAWEQAEFIRQHEWFKSITGFSHAISNKNHYTRFEGWGELFDWCEEQRIESDQSRGPSKKGNVGFTFGTCHPYFPIAWSDQKNRIYNVLEIPFLTQDLNHDALADSSVIQPFLDGVARVRGVAHFLFHQVHILKQLPVREALSKVIIEAKQRGFVFWTGKQINDWVRARRQISILGIRADGAVEFSHPDSAHQAVVWVPLQAKEQVESGHVQVKYGIRCKKQVLTSIKEVN</sequence>
<dbReference type="SUPFAM" id="SSF88713">
    <property type="entry name" value="Glycoside hydrolase/deacetylase"/>
    <property type="match status" value="1"/>
</dbReference>
<evidence type="ECO:0000313" key="2">
    <source>
        <dbReference type="Proteomes" id="UP000608420"/>
    </source>
</evidence>
<accession>A0ABQ1VU01</accession>
<dbReference type="InterPro" id="IPR011330">
    <property type="entry name" value="Glyco_hydro/deAcase_b/a-brl"/>
</dbReference>
<name>A0ABQ1VU01_9BACL</name>
<protein>
    <recommendedName>
        <fullName evidence="3">NodB homology domain-containing protein</fullName>
    </recommendedName>
</protein>
<reference evidence="2" key="1">
    <citation type="journal article" date="2019" name="Int. J. Syst. Evol. Microbiol.">
        <title>The Global Catalogue of Microorganisms (GCM) 10K type strain sequencing project: providing services to taxonomists for standard genome sequencing and annotation.</title>
        <authorList>
            <consortium name="The Broad Institute Genomics Platform"/>
            <consortium name="The Broad Institute Genome Sequencing Center for Infectious Disease"/>
            <person name="Wu L."/>
            <person name="Ma J."/>
        </authorList>
    </citation>
    <scope>NUCLEOTIDE SEQUENCE [LARGE SCALE GENOMIC DNA]</scope>
    <source>
        <strain evidence="2">CGMCC 1.15420</strain>
    </source>
</reference>
<dbReference type="RefSeq" id="WP_120464424.1">
    <property type="nucleotide sequence ID" value="NZ_BMIW01000011.1"/>
</dbReference>
<evidence type="ECO:0000313" key="1">
    <source>
        <dbReference type="EMBL" id="GGF98180.1"/>
    </source>
</evidence>
<dbReference type="Proteomes" id="UP000608420">
    <property type="component" value="Unassembled WGS sequence"/>
</dbReference>
<evidence type="ECO:0008006" key="3">
    <source>
        <dbReference type="Google" id="ProtNLM"/>
    </source>
</evidence>
<proteinExistence type="predicted"/>